<evidence type="ECO:0000256" key="2">
    <source>
        <dbReference type="ARBA" id="ARBA00005019"/>
    </source>
</evidence>
<keyword evidence="3 10" id="KW-0662">Pyridine nucleotide biosynthesis</keyword>
<dbReference type="InterPro" id="IPR004821">
    <property type="entry name" value="Cyt_trans-like"/>
</dbReference>
<evidence type="ECO:0000256" key="3">
    <source>
        <dbReference type="ARBA" id="ARBA00022642"/>
    </source>
</evidence>
<proteinExistence type="inferred from homology"/>
<dbReference type="SUPFAM" id="SSF52374">
    <property type="entry name" value="Nucleotidylyl transferase"/>
    <property type="match status" value="1"/>
</dbReference>
<dbReference type="PANTHER" id="PTHR39321">
    <property type="entry name" value="NICOTINATE-NUCLEOTIDE ADENYLYLTRANSFERASE-RELATED"/>
    <property type="match status" value="1"/>
</dbReference>
<name>A0A2T4PZ70_STAWA</name>
<accession>A0A2T4PZ70</accession>
<evidence type="ECO:0000256" key="4">
    <source>
        <dbReference type="ARBA" id="ARBA00022679"/>
    </source>
</evidence>
<evidence type="ECO:0000256" key="8">
    <source>
        <dbReference type="ARBA" id="ARBA00023027"/>
    </source>
</evidence>
<comment type="similarity">
    <text evidence="10">Belongs to the NadD family.</text>
</comment>
<dbReference type="Gene3D" id="3.40.50.620">
    <property type="entry name" value="HUPs"/>
    <property type="match status" value="1"/>
</dbReference>
<dbReference type="AlphaFoldDB" id="A0A2T4PZ70"/>
<dbReference type="NCBIfam" id="NF000841">
    <property type="entry name" value="PRK00071.1-4"/>
    <property type="match status" value="1"/>
</dbReference>
<dbReference type="CDD" id="cd02165">
    <property type="entry name" value="NMNAT"/>
    <property type="match status" value="1"/>
</dbReference>
<dbReference type="Proteomes" id="UP000240717">
    <property type="component" value="Unassembled WGS sequence"/>
</dbReference>
<comment type="caution">
    <text evidence="12">The sequence shown here is derived from an EMBL/GenBank/DDBJ whole genome shotgun (WGS) entry which is preliminary data.</text>
</comment>
<evidence type="ECO:0000313" key="12">
    <source>
        <dbReference type="EMBL" id="PTI50441.1"/>
    </source>
</evidence>
<evidence type="ECO:0000256" key="7">
    <source>
        <dbReference type="ARBA" id="ARBA00022840"/>
    </source>
</evidence>
<dbReference type="EC" id="2.7.7.18" evidence="10"/>
<gene>
    <name evidence="10" type="primary">nadD</name>
    <name evidence="12" type="ORF">BU085_08800</name>
</gene>
<dbReference type="GO" id="GO:0004515">
    <property type="term" value="F:nicotinate-nucleotide adenylyltransferase activity"/>
    <property type="evidence" value="ECO:0007669"/>
    <property type="project" value="UniProtKB-UniRule"/>
</dbReference>
<evidence type="ECO:0000259" key="11">
    <source>
        <dbReference type="Pfam" id="PF01467"/>
    </source>
</evidence>
<dbReference type="Pfam" id="PF01467">
    <property type="entry name" value="CTP_transf_like"/>
    <property type="match status" value="1"/>
</dbReference>
<sequence length="190" mass="22427">MSKKIVLYGGQFNPIHTAHMMVASEVFHKIKPDEFYFLPSYMAPLKDHKDFLEAPQRLNMIELAIDTLGFGKISYEELERKGQSYTYDTLLSLTHSQPDSEFYFIIGTDQYNQLDRWYNIDELKQLITFIVVNREKEVQHVEDDMISITIPRMDISSSMIRERIKSKQSIQILVPQSVEHYIREEGLYEH</sequence>
<evidence type="ECO:0000256" key="1">
    <source>
        <dbReference type="ARBA" id="ARBA00002324"/>
    </source>
</evidence>
<evidence type="ECO:0000313" key="13">
    <source>
        <dbReference type="Proteomes" id="UP000240717"/>
    </source>
</evidence>
<dbReference type="GO" id="GO:0005524">
    <property type="term" value="F:ATP binding"/>
    <property type="evidence" value="ECO:0007669"/>
    <property type="project" value="UniProtKB-KW"/>
</dbReference>
<organism evidence="12 13">
    <name type="scientific">Staphylococcus warneri</name>
    <dbReference type="NCBI Taxonomy" id="1292"/>
    <lineage>
        <taxon>Bacteria</taxon>
        <taxon>Bacillati</taxon>
        <taxon>Bacillota</taxon>
        <taxon>Bacilli</taxon>
        <taxon>Bacillales</taxon>
        <taxon>Staphylococcaceae</taxon>
        <taxon>Staphylococcus</taxon>
    </lineage>
</organism>
<dbReference type="GO" id="GO:0009435">
    <property type="term" value="P:NAD+ biosynthetic process"/>
    <property type="evidence" value="ECO:0007669"/>
    <property type="project" value="UniProtKB-UniRule"/>
</dbReference>
<dbReference type="NCBIfam" id="TIGR00482">
    <property type="entry name" value="nicotinate (nicotinamide) nucleotide adenylyltransferase"/>
    <property type="match status" value="1"/>
</dbReference>
<reference evidence="12 13" key="1">
    <citation type="journal article" date="2016" name="Front. Microbiol.">
        <title>Comprehensive Phylogenetic Analysis of Bovine Non-aureus Staphylococci Species Based on Whole-Genome Sequencing.</title>
        <authorList>
            <person name="Naushad S."/>
            <person name="Barkema H.W."/>
            <person name="Luby C."/>
            <person name="Condas L.A."/>
            <person name="Nobrega D.B."/>
            <person name="Carson D.A."/>
            <person name="De Buck J."/>
        </authorList>
    </citation>
    <scope>NUCLEOTIDE SEQUENCE [LARGE SCALE GENOMIC DNA]</scope>
    <source>
        <strain evidence="12 13">SNUC 2993</strain>
    </source>
</reference>
<dbReference type="InterPro" id="IPR014729">
    <property type="entry name" value="Rossmann-like_a/b/a_fold"/>
</dbReference>
<comment type="catalytic activity">
    <reaction evidence="9 10">
        <text>nicotinate beta-D-ribonucleotide + ATP + H(+) = deamido-NAD(+) + diphosphate</text>
        <dbReference type="Rhea" id="RHEA:22860"/>
        <dbReference type="ChEBI" id="CHEBI:15378"/>
        <dbReference type="ChEBI" id="CHEBI:30616"/>
        <dbReference type="ChEBI" id="CHEBI:33019"/>
        <dbReference type="ChEBI" id="CHEBI:57502"/>
        <dbReference type="ChEBI" id="CHEBI:58437"/>
        <dbReference type="EC" id="2.7.7.18"/>
    </reaction>
</comment>
<evidence type="ECO:0000256" key="6">
    <source>
        <dbReference type="ARBA" id="ARBA00022741"/>
    </source>
</evidence>
<keyword evidence="7 10" id="KW-0067">ATP-binding</keyword>
<comment type="pathway">
    <text evidence="2 10">Cofactor biosynthesis; NAD(+) biosynthesis; deamido-NAD(+) from nicotinate D-ribonucleotide: step 1/1.</text>
</comment>
<protein>
    <recommendedName>
        <fullName evidence="10">Probable nicotinate-nucleotide adenylyltransferase</fullName>
        <ecNumber evidence="10">2.7.7.18</ecNumber>
    </recommendedName>
    <alternativeName>
        <fullName evidence="10">Deamido-NAD(+) diphosphorylase</fullName>
    </alternativeName>
    <alternativeName>
        <fullName evidence="10">Deamido-NAD(+) pyrophosphorylase</fullName>
    </alternativeName>
    <alternativeName>
        <fullName evidence="10">Nicotinate mononucleotide adenylyltransferase</fullName>
        <shortName evidence="10">NaMN adenylyltransferase</shortName>
    </alternativeName>
</protein>
<dbReference type="NCBIfam" id="NF000840">
    <property type="entry name" value="PRK00071.1-3"/>
    <property type="match status" value="1"/>
</dbReference>
<evidence type="ECO:0000256" key="10">
    <source>
        <dbReference type="HAMAP-Rule" id="MF_00244"/>
    </source>
</evidence>
<dbReference type="InterPro" id="IPR005248">
    <property type="entry name" value="NadD/NMNAT"/>
</dbReference>
<evidence type="ECO:0000256" key="9">
    <source>
        <dbReference type="ARBA" id="ARBA00048721"/>
    </source>
</evidence>
<dbReference type="UniPathway" id="UPA00253">
    <property type="reaction ID" value="UER00332"/>
</dbReference>
<keyword evidence="4 10" id="KW-0808">Transferase</keyword>
<keyword evidence="8 10" id="KW-0520">NAD</keyword>
<comment type="function">
    <text evidence="1 10">Catalyzes the reversible adenylation of nicotinate mononucleotide (NaMN) to nicotinic acid adenine dinucleotide (NaAD).</text>
</comment>
<evidence type="ECO:0000256" key="5">
    <source>
        <dbReference type="ARBA" id="ARBA00022695"/>
    </source>
</evidence>
<keyword evidence="5 10" id="KW-0548">Nucleotidyltransferase</keyword>
<dbReference type="HAMAP" id="MF_00244">
    <property type="entry name" value="NaMN_adenylyltr"/>
    <property type="match status" value="1"/>
</dbReference>
<dbReference type="EMBL" id="PZEV01000029">
    <property type="protein sequence ID" value="PTI50441.1"/>
    <property type="molecule type" value="Genomic_DNA"/>
</dbReference>
<dbReference type="PANTHER" id="PTHR39321:SF3">
    <property type="entry name" value="PHOSPHOPANTETHEINE ADENYLYLTRANSFERASE"/>
    <property type="match status" value="1"/>
</dbReference>
<feature type="domain" description="Cytidyltransferase-like" evidence="11">
    <location>
        <begin position="7"/>
        <end position="163"/>
    </location>
</feature>
<keyword evidence="6 10" id="KW-0547">Nucleotide-binding</keyword>
<dbReference type="STRING" id="1194526.A284_05750"/>